<dbReference type="PANTHER" id="PTHR44177">
    <property type="entry name" value="TETRATRICOPEPTIDE REPEAT PROTEIN 8"/>
    <property type="match status" value="1"/>
</dbReference>
<reference evidence="3 4" key="1">
    <citation type="submission" date="2023-08" db="EMBL/GenBank/DDBJ databases">
        <title>A Necator americanus chromosomal reference genome.</title>
        <authorList>
            <person name="Ilik V."/>
            <person name="Petrzelkova K.J."/>
            <person name="Pardy F."/>
            <person name="Fuh T."/>
            <person name="Niatou-Singa F.S."/>
            <person name="Gouil Q."/>
            <person name="Baker L."/>
            <person name="Ritchie M.E."/>
            <person name="Jex A.R."/>
            <person name="Gazzola D."/>
            <person name="Li H."/>
            <person name="Toshio Fujiwara R."/>
            <person name="Zhan B."/>
            <person name="Aroian R.V."/>
            <person name="Pafco B."/>
            <person name="Schwarz E.M."/>
        </authorList>
    </citation>
    <scope>NUCLEOTIDE SEQUENCE [LARGE SCALE GENOMIC DNA]</scope>
    <source>
        <strain evidence="3 4">Aroian</strain>
        <tissue evidence="3">Whole animal</tissue>
    </source>
</reference>
<proteinExistence type="predicted"/>
<dbReference type="Proteomes" id="UP001303046">
    <property type="component" value="Unassembled WGS sequence"/>
</dbReference>
<dbReference type="InterPro" id="IPR011990">
    <property type="entry name" value="TPR-like_helical_dom_sf"/>
</dbReference>
<dbReference type="InterPro" id="IPR019734">
    <property type="entry name" value="TPR_rpt"/>
</dbReference>
<dbReference type="InterPro" id="IPR036691">
    <property type="entry name" value="Endo/exonu/phosph_ase_sf"/>
</dbReference>
<evidence type="ECO:0000313" key="3">
    <source>
        <dbReference type="EMBL" id="KAK6757156.1"/>
    </source>
</evidence>
<dbReference type="SUPFAM" id="SSF56219">
    <property type="entry name" value="DNase I-like"/>
    <property type="match status" value="1"/>
</dbReference>
<dbReference type="InterPro" id="IPR028796">
    <property type="entry name" value="BBS8"/>
</dbReference>
<evidence type="ECO:0000259" key="2">
    <source>
        <dbReference type="PROSITE" id="PS50878"/>
    </source>
</evidence>
<name>A0ABR1E506_NECAM</name>
<dbReference type="InterPro" id="IPR000477">
    <property type="entry name" value="RT_dom"/>
</dbReference>
<sequence length="1070" mass="121249">MVEETVLREEVPKFEGLFKALRLYRNNQIKACEEECTKLLEKNPLDQAVWALKLTCLTDPVYVDELENDELGIAETFLDQNIIAPNARPGTPTSTAGRPLSGVIRPLTSLRPGTMEQAVRTSRTARTARAVSSGSARQLRLGTASMAASADGPFVNLARLNVDKYAADPHVNRQLFEYVFYHETDIKTAHQIAAVATKTANYEDWYWKNQLGKCYLRLGLLQDAEKQFLSSLRSHRLVETHAYLAKVYNRLDQPLVANKYYEQGLALYHDDVTLLTGLARNKELLGEMTESNECYKKILNIQANNIEAIACIATNCFYDDKPEIALRYYRRIMQMGVNNAELMMNIGLCCFACQQFDFALSSMQRAHSTASEETAGEIWYNTGHIMLAIGDRKQASRCFRLALAADSEHGEAMVNLGILRQMEGKLDQARSLYHSAIAKSPHLFEPHFNLALLCTQAASLLVRQADRGQRPRRVILLMSTMCSSEARAYLRSDAHCPRPGNVANMRGLPARGRSRPKKLVRHRHQYPVRLATLNVGTRTGKSRELADSLRTRRVDICCVQETRWKGSKSGKLGDDYKLIYHGTSNRNGVGIILNESFRNSVTAVDRLSDRLKAVKVETGEVELRVVSAYAPQAGCSEEEKASFWEDLEQYVQSLEGEEVLLIGGDFNGHVGPRKDGFESCHGGYGYGARNDDGLRILEYAVASDLIIANTQYRKRKSHLITYTSGSHHVAAQHHLLVMDLKISSPRKRHPRTETERIKWWNLKDRKEAAICEKKSKYKLWWRTRQLEDRGAYLAAKREAKKAVSKAKSDRYKAVHRSTLDVEHTKIVKGADGAVLRRPGQMLERWREYYNHLYNEEFCHPPIPTVPSVEGPVLPITAVEVSAALAKMKSNKATGPDDITADVWKLLGDRGSVWLATLFNKIVAEGRTPDVWQTSVTVPVWKGKGDIADCTSYRPIRLLCHTMKVFERVLEARLRKIVSVSLNQCGFVKDRSTIDAIHAVRNLLEKHQEKNRSVHLAFLDLEKALDRVPHELLWMSTRSHRVPEEYVRWTKLLYTKLYDVLLEQAGHSLYK</sequence>
<dbReference type="SUPFAM" id="SSF48452">
    <property type="entry name" value="TPR-like"/>
    <property type="match status" value="1"/>
</dbReference>
<dbReference type="SMART" id="SM00028">
    <property type="entry name" value="TPR"/>
    <property type="match status" value="6"/>
</dbReference>
<dbReference type="InterPro" id="IPR005135">
    <property type="entry name" value="Endo/exonuclease/phosphatase"/>
</dbReference>
<feature type="domain" description="Reverse transcriptase" evidence="2">
    <location>
        <begin position="920"/>
        <end position="1070"/>
    </location>
</feature>
<dbReference type="PANTHER" id="PTHR44177:SF1">
    <property type="entry name" value="TETRATRICOPEPTIDE REPEAT PROTEIN 8"/>
    <property type="match status" value="1"/>
</dbReference>
<organism evidence="3 4">
    <name type="scientific">Necator americanus</name>
    <name type="common">Human hookworm</name>
    <dbReference type="NCBI Taxonomy" id="51031"/>
    <lineage>
        <taxon>Eukaryota</taxon>
        <taxon>Metazoa</taxon>
        <taxon>Ecdysozoa</taxon>
        <taxon>Nematoda</taxon>
        <taxon>Chromadorea</taxon>
        <taxon>Rhabditida</taxon>
        <taxon>Rhabditina</taxon>
        <taxon>Rhabditomorpha</taxon>
        <taxon>Strongyloidea</taxon>
        <taxon>Ancylostomatidae</taxon>
        <taxon>Bunostominae</taxon>
        <taxon>Necator</taxon>
    </lineage>
</organism>
<dbReference type="PROSITE" id="PS50005">
    <property type="entry name" value="TPR"/>
    <property type="match status" value="2"/>
</dbReference>
<dbReference type="CDD" id="cd01650">
    <property type="entry name" value="RT_nLTR_like"/>
    <property type="match status" value="1"/>
</dbReference>
<gene>
    <name evidence="3" type="primary">Necator_chrV.g19944</name>
    <name evidence="3" type="ORF">RB195_015152</name>
</gene>
<feature type="repeat" description="TPR" evidence="1">
    <location>
        <begin position="410"/>
        <end position="443"/>
    </location>
</feature>
<dbReference type="CDD" id="cd21341">
    <property type="entry name" value="TTC8_N"/>
    <property type="match status" value="1"/>
</dbReference>
<keyword evidence="1" id="KW-0802">TPR repeat</keyword>
<dbReference type="Pfam" id="PF00078">
    <property type="entry name" value="RVT_1"/>
    <property type="match status" value="1"/>
</dbReference>
<feature type="repeat" description="TPR" evidence="1">
    <location>
        <begin position="376"/>
        <end position="409"/>
    </location>
</feature>
<dbReference type="PROSITE" id="PS50878">
    <property type="entry name" value="RT_POL"/>
    <property type="match status" value="1"/>
</dbReference>
<dbReference type="Gene3D" id="1.25.40.10">
    <property type="entry name" value="Tetratricopeptide repeat domain"/>
    <property type="match status" value="1"/>
</dbReference>
<dbReference type="Gene3D" id="3.60.10.10">
    <property type="entry name" value="Endonuclease/exonuclease/phosphatase"/>
    <property type="match status" value="1"/>
</dbReference>
<dbReference type="EMBL" id="JAVFWL010000005">
    <property type="protein sequence ID" value="KAK6757156.1"/>
    <property type="molecule type" value="Genomic_DNA"/>
</dbReference>
<protein>
    <recommendedName>
        <fullName evidence="2">Reverse transcriptase domain-containing protein</fullName>
    </recommendedName>
</protein>
<dbReference type="Pfam" id="PF03372">
    <property type="entry name" value="Exo_endo_phos"/>
    <property type="match status" value="1"/>
</dbReference>
<dbReference type="CDD" id="cd09076">
    <property type="entry name" value="L1-EN"/>
    <property type="match status" value="1"/>
</dbReference>
<accession>A0ABR1E506</accession>
<keyword evidence="4" id="KW-1185">Reference proteome</keyword>
<comment type="caution">
    <text evidence="3">The sequence shown here is derived from an EMBL/GenBank/DDBJ whole genome shotgun (WGS) entry which is preliminary data.</text>
</comment>
<evidence type="ECO:0000256" key="1">
    <source>
        <dbReference type="PROSITE-ProRule" id="PRU00339"/>
    </source>
</evidence>
<dbReference type="Pfam" id="PF13432">
    <property type="entry name" value="TPR_16"/>
    <property type="match status" value="1"/>
</dbReference>
<evidence type="ECO:0000313" key="4">
    <source>
        <dbReference type="Proteomes" id="UP001303046"/>
    </source>
</evidence>